<dbReference type="EMBL" id="CM047910">
    <property type="protein sequence ID" value="KAJ0075850.1"/>
    <property type="molecule type" value="Genomic_DNA"/>
</dbReference>
<proteinExistence type="predicted"/>
<keyword evidence="2" id="KW-1185">Reference proteome</keyword>
<sequence length="261" mass="29113">MKELESLATWGMFEKVDMESKTKPDGTLALTISFLERTWQSADRIRCINVGLVAQSEPIEMDPDMTDKEKMEYYKSQEKDYRRRIDKARLCLLPLLVHREILQMLKDHGKVSARLLQKIRDSVQKWYHDEVYACAQGLNFGNLNTREVVCEVVEGDITQLVVQSQDKLGNVVEGNTQLPVVKRELPKQILLEVQVDGGYSSGFDMDSTGNELALVPLEPSRSSLAIAGGPTMSNGYDSYNTVKEGGRGGLAGLQNLGNASL</sequence>
<gene>
    <name evidence="1" type="ORF">Patl1_33313</name>
</gene>
<comment type="caution">
    <text evidence="1">The sequence shown here is derived from an EMBL/GenBank/DDBJ whole genome shotgun (WGS) entry which is preliminary data.</text>
</comment>
<reference evidence="2" key="1">
    <citation type="journal article" date="2023" name="G3 (Bethesda)">
        <title>Genome assembly and association tests identify interacting loci associated with vigor, precocity, and sex in interspecific pistachio rootstocks.</title>
        <authorList>
            <person name="Palmer W."/>
            <person name="Jacygrad E."/>
            <person name="Sagayaradj S."/>
            <person name="Cavanaugh K."/>
            <person name="Han R."/>
            <person name="Bertier L."/>
            <person name="Beede B."/>
            <person name="Kafkas S."/>
            <person name="Golino D."/>
            <person name="Preece J."/>
            <person name="Michelmore R."/>
        </authorList>
    </citation>
    <scope>NUCLEOTIDE SEQUENCE [LARGE SCALE GENOMIC DNA]</scope>
</reference>
<organism evidence="1 2">
    <name type="scientific">Pistacia atlantica</name>
    <dbReference type="NCBI Taxonomy" id="434234"/>
    <lineage>
        <taxon>Eukaryota</taxon>
        <taxon>Viridiplantae</taxon>
        <taxon>Streptophyta</taxon>
        <taxon>Embryophyta</taxon>
        <taxon>Tracheophyta</taxon>
        <taxon>Spermatophyta</taxon>
        <taxon>Magnoliopsida</taxon>
        <taxon>eudicotyledons</taxon>
        <taxon>Gunneridae</taxon>
        <taxon>Pentapetalae</taxon>
        <taxon>rosids</taxon>
        <taxon>malvids</taxon>
        <taxon>Sapindales</taxon>
        <taxon>Anacardiaceae</taxon>
        <taxon>Pistacia</taxon>
    </lineage>
</organism>
<protein>
    <submittedName>
        <fullName evidence="1">Uncharacterized protein</fullName>
    </submittedName>
</protein>
<evidence type="ECO:0000313" key="1">
    <source>
        <dbReference type="EMBL" id="KAJ0075850.1"/>
    </source>
</evidence>
<dbReference type="Proteomes" id="UP001164250">
    <property type="component" value="Chromosome 15"/>
</dbReference>
<name>A0ACC0ZUL8_9ROSI</name>
<accession>A0ACC0ZUL8</accession>
<evidence type="ECO:0000313" key="2">
    <source>
        <dbReference type="Proteomes" id="UP001164250"/>
    </source>
</evidence>